<dbReference type="Gene3D" id="3.30.1490.20">
    <property type="entry name" value="ATP-grasp fold, A domain"/>
    <property type="match status" value="1"/>
</dbReference>
<dbReference type="Pfam" id="PF17769">
    <property type="entry name" value="PurK_C"/>
    <property type="match status" value="1"/>
</dbReference>
<evidence type="ECO:0000256" key="2">
    <source>
        <dbReference type="ARBA" id="ARBA00022755"/>
    </source>
</evidence>
<dbReference type="GO" id="GO:0005524">
    <property type="term" value="F:ATP binding"/>
    <property type="evidence" value="ECO:0007669"/>
    <property type="project" value="UniProtKB-UniRule"/>
</dbReference>
<dbReference type="PANTHER" id="PTHR11609:SF5">
    <property type="entry name" value="PHOSPHORIBOSYLAMINOIMIDAZOLE CARBOXYLASE"/>
    <property type="match status" value="1"/>
</dbReference>
<dbReference type="PROSITE" id="PS00065">
    <property type="entry name" value="D_2_HYDROXYACID_DH_1"/>
    <property type="match status" value="1"/>
</dbReference>
<dbReference type="SUPFAM" id="SSF51246">
    <property type="entry name" value="Rudiment single hybrid motif"/>
    <property type="match status" value="1"/>
</dbReference>
<sequence length="385" mass="42646">MNAKRLGILGGGQLGRMFTQAAQRLGFEVVVYSPELDSPAGSVAEYEIFAPYEEHESLDNFASLTQYISTEFENVPSDTLRYLSNLEGVKLVSPSANAVEIVQDRIKEKSFVKSLDIGLAPYASIKSDEDLIQENFTGLYPGILKIASLGYDGKGQIPASNFDELKNAFETLGKKPCVFEKKLNLKMEISVVLARNKNGEIKTYPISVNTHKNGILHMSEIGLHSFSDSIKDEVNSIATEIAKKLNYVGVLCVEMFWLEDGTICVNEIAPRPHNSGHFSIEACSCSQFEQQARILGDLPLGDTNLIQPVIMLNILGDAWFVNSDENGEPIEPSWAEILKMPGVNLHLYGKKEARPGRKMGHVTVMLKDSHKVRETAKKIIEILKL</sequence>
<feature type="binding site" evidence="4">
    <location>
        <position position="145"/>
    </location>
    <ligand>
        <name>ATP</name>
        <dbReference type="ChEBI" id="CHEBI:30616"/>
    </ligand>
</feature>
<dbReference type="Pfam" id="PF22660">
    <property type="entry name" value="RS_preATP-grasp-like"/>
    <property type="match status" value="1"/>
</dbReference>
<dbReference type="GO" id="GO:0004638">
    <property type="term" value="F:phosphoribosylaminoimidazole carboxylase activity"/>
    <property type="evidence" value="ECO:0007669"/>
    <property type="project" value="InterPro"/>
</dbReference>
<keyword evidence="1 4" id="KW-0547">Nucleotide-binding</keyword>
<dbReference type="PROSITE" id="PS50975">
    <property type="entry name" value="ATP_GRASP"/>
    <property type="match status" value="1"/>
</dbReference>
<dbReference type="EMBL" id="CP003059">
    <property type="protein sequence ID" value="AEP37064.1"/>
    <property type="molecule type" value="Genomic_DNA"/>
</dbReference>
<evidence type="ECO:0000313" key="8">
    <source>
        <dbReference type="Proteomes" id="UP000009284"/>
    </source>
</evidence>
<dbReference type="InterPro" id="IPR005875">
    <property type="entry name" value="PurK"/>
</dbReference>
<dbReference type="NCBIfam" id="TIGR01161">
    <property type="entry name" value="purK"/>
    <property type="match status" value="1"/>
</dbReference>
<keyword evidence="7" id="KW-0456">Lyase</keyword>
<feature type="binding site" evidence="4">
    <location>
        <position position="188"/>
    </location>
    <ligand>
        <name>ATP</name>
        <dbReference type="ChEBI" id="CHEBI:30616"/>
    </ligand>
</feature>
<dbReference type="Gene3D" id="3.40.50.20">
    <property type="match status" value="1"/>
</dbReference>
<dbReference type="HOGENOM" id="CLU_011534_0_1_4"/>
<dbReference type="GO" id="GO:0034028">
    <property type="term" value="F:5-(carboxyamino)imidazole ribonucleotide synthase activity"/>
    <property type="evidence" value="ECO:0007669"/>
    <property type="project" value="UniProtKB-UniRule"/>
</dbReference>
<dbReference type="HAMAP" id="MF_01928">
    <property type="entry name" value="PurK"/>
    <property type="match status" value="1"/>
</dbReference>
<evidence type="ECO:0000259" key="6">
    <source>
        <dbReference type="PROSITE" id="PS50975"/>
    </source>
</evidence>
<name>G4QC95_TAYAM</name>
<feature type="binding site" evidence="4">
    <location>
        <position position="105"/>
    </location>
    <ligand>
        <name>ATP</name>
        <dbReference type="ChEBI" id="CHEBI:30616"/>
    </ligand>
</feature>
<dbReference type="GO" id="GO:0005829">
    <property type="term" value="C:cytosol"/>
    <property type="evidence" value="ECO:0007669"/>
    <property type="project" value="TreeGrafter"/>
</dbReference>
<dbReference type="SUPFAM" id="SSF56059">
    <property type="entry name" value="Glutathione synthetase ATP-binding domain-like"/>
    <property type="match status" value="1"/>
</dbReference>
<keyword evidence="2 4" id="KW-0658">Purine biosynthesis</keyword>
<dbReference type="PANTHER" id="PTHR11609">
    <property type="entry name" value="PURINE BIOSYNTHESIS PROTEIN 6/7, PUR6/7"/>
    <property type="match status" value="1"/>
</dbReference>
<dbReference type="InterPro" id="IPR003135">
    <property type="entry name" value="ATP-grasp_carboxylate-amine"/>
</dbReference>
<dbReference type="NCBIfam" id="NF004677">
    <property type="entry name" value="PRK06019.1-3"/>
    <property type="match status" value="1"/>
</dbReference>
<dbReference type="EC" id="6.3.4.18" evidence="4 5"/>
<dbReference type="InterPro" id="IPR011761">
    <property type="entry name" value="ATP-grasp"/>
</dbReference>
<keyword evidence="8" id="KW-1185">Reference proteome</keyword>
<comment type="similarity">
    <text evidence="4 5">Belongs to the PurK/PurT family.</text>
</comment>
<evidence type="ECO:0000256" key="3">
    <source>
        <dbReference type="ARBA" id="ARBA00022840"/>
    </source>
</evidence>
<proteinExistence type="inferred from homology"/>
<feature type="binding site" evidence="4">
    <location>
        <begin position="150"/>
        <end position="156"/>
    </location>
    <ligand>
        <name>ATP</name>
        <dbReference type="ChEBI" id="CHEBI:30616"/>
    </ligand>
</feature>
<organism evidence="7 8">
    <name type="scientific">Taylorella asinigenitalis (strain MCE3)</name>
    <dbReference type="NCBI Taxonomy" id="1008459"/>
    <lineage>
        <taxon>Bacteria</taxon>
        <taxon>Pseudomonadati</taxon>
        <taxon>Pseudomonadota</taxon>
        <taxon>Betaproteobacteria</taxon>
        <taxon>Burkholderiales</taxon>
        <taxon>Alcaligenaceae</taxon>
        <taxon>Taylorella</taxon>
    </lineage>
</organism>
<feature type="domain" description="ATP-grasp" evidence="6">
    <location>
        <begin position="109"/>
        <end position="296"/>
    </location>
</feature>
<dbReference type="InterPro" id="IPR040686">
    <property type="entry name" value="PurK_C"/>
</dbReference>
<dbReference type="KEGG" id="tas:TASI_1321"/>
<reference key="1">
    <citation type="submission" date="2011-09" db="EMBL/GenBank/DDBJ databases">
        <title>Genomic characterization of the Taylorella genus.</title>
        <authorList>
            <person name="Hebert L."/>
            <person name="Moumen B."/>
            <person name="Pons N."/>
            <person name="Duquesne F."/>
            <person name="Breuil M.-F."/>
            <person name="Goux D."/>
            <person name="Batto J.-M."/>
            <person name="Renault P."/>
            <person name="Laugier C."/>
            <person name="Petry S."/>
        </authorList>
    </citation>
    <scope>NUCLEOTIDE SEQUENCE</scope>
    <source>
        <strain>MCE3</strain>
    </source>
</reference>
<dbReference type="GO" id="GO:0046872">
    <property type="term" value="F:metal ion binding"/>
    <property type="evidence" value="ECO:0007669"/>
    <property type="project" value="InterPro"/>
</dbReference>
<dbReference type="InterPro" id="IPR029752">
    <property type="entry name" value="D-isomer_DH_CS1"/>
</dbReference>
<gene>
    <name evidence="4 5" type="primary">purK</name>
    <name evidence="7" type="ordered locus">TASI_1321</name>
</gene>
<dbReference type="NCBIfam" id="NF004679">
    <property type="entry name" value="PRK06019.1-5"/>
    <property type="match status" value="1"/>
</dbReference>
<dbReference type="Proteomes" id="UP000009284">
    <property type="component" value="Chromosome"/>
</dbReference>
<comment type="catalytic activity">
    <reaction evidence="4 5">
        <text>5-amino-1-(5-phospho-beta-D-ribosyl)imidazole + hydrogencarbonate + ATP = 5-carboxyamino-1-(5-phospho-D-ribosyl)imidazole + ADP + phosphate + 2 H(+)</text>
        <dbReference type="Rhea" id="RHEA:19317"/>
        <dbReference type="ChEBI" id="CHEBI:15378"/>
        <dbReference type="ChEBI" id="CHEBI:17544"/>
        <dbReference type="ChEBI" id="CHEBI:30616"/>
        <dbReference type="ChEBI" id="CHEBI:43474"/>
        <dbReference type="ChEBI" id="CHEBI:58730"/>
        <dbReference type="ChEBI" id="CHEBI:137981"/>
        <dbReference type="ChEBI" id="CHEBI:456216"/>
        <dbReference type="EC" id="6.3.4.18"/>
    </reaction>
</comment>
<dbReference type="GO" id="GO:0006189">
    <property type="term" value="P:'de novo' IMP biosynthetic process"/>
    <property type="evidence" value="ECO:0007669"/>
    <property type="project" value="UniProtKB-UniRule"/>
</dbReference>
<keyword evidence="3 4" id="KW-0067">ATP-binding</keyword>
<comment type="pathway">
    <text evidence="4 5">Purine metabolism; IMP biosynthesis via de novo pathway; 5-amino-1-(5-phospho-D-ribosyl)imidazole-4-carboxylate from 5-amino-1-(5-phospho-D-ribosyl)imidazole (N5-CAIR route): step 1/2.</text>
</comment>
<dbReference type="GO" id="GO:0016616">
    <property type="term" value="F:oxidoreductase activity, acting on the CH-OH group of donors, NAD or NADP as acceptor"/>
    <property type="evidence" value="ECO:0007669"/>
    <property type="project" value="UniProtKB-ARBA"/>
</dbReference>
<dbReference type="InterPro" id="IPR013815">
    <property type="entry name" value="ATP_grasp_subdomain_1"/>
</dbReference>
<dbReference type="Pfam" id="PF02222">
    <property type="entry name" value="ATP-grasp"/>
    <property type="match status" value="1"/>
</dbReference>
<accession>G4QC95</accession>
<dbReference type="UniPathway" id="UPA00074">
    <property type="reaction ID" value="UER00942"/>
</dbReference>
<dbReference type="InterPro" id="IPR011054">
    <property type="entry name" value="Rudment_hybrid_motif"/>
</dbReference>
<evidence type="ECO:0000313" key="7">
    <source>
        <dbReference type="EMBL" id="AEP37064.1"/>
    </source>
</evidence>
<evidence type="ECO:0000256" key="4">
    <source>
        <dbReference type="HAMAP-Rule" id="MF_01928"/>
    </source>
</evidence>
<comment type="function">
    <text evidence="4">Catalyzes the ATP-dependent conversion of 5-aminoimidazole ribonucleotide (AIR) and HCO(3)(-) to N5-carboxyaminoimidazole ribonucleotide (N5-CAIR).</text>
</comment>
<dbReference type="InterPro" id="IPR054350">
    <property type="entry name" value="PurT/PurK_preATP-grasp"/>
</dbReference>
<dbReference type="AlphaFoldDB" id="G4QC95"/>
<feature type="binding site" evidence="4">
    <location>
        <position position="211"/>
    </location>
    <ligand>
        <name>ATP</name>
        <dbReference type="ChEBI" id="CHEBI:30616"/>
    </ligand>
</feature>
<evidence type="ECO:0000256" key="1">
    <source>
        <dbReference type="ARBA" id="ARBA00022741"/>
    </source>
</evidence>
<dbReference type="InterPro" id="IPR016185">
    <property type="entry name" value="PreATP-grasp_dom_sf"/>
</dbReference>
<dbReference type="RefSeq" id="WP_014111958.1">
    <property type="nucleotide sequence ID" value="NC_016043.1"/>
</dbReference>
<feature type="binding site" evidence="4">
    <location>
        <begin position="266"/>
        <end position="267"/>
    </location>
    <ligand>
        <name>ATP</name>
        <dbReference type="ChEBI" id="CHEBI:30616"/>
    </ligand>
</feature>
<evidence type="ECO:0000256" key="5">
    <source>
        <dbReference type="RuleBase" id="RU361200"/>
    </source>
</evidence>
<dbReference type="Gene3D" id="3.30.470.20">
    <property type="entry name" value="ATP-grasp fold, B domain"/>
    <property type="match status" value="1"/>
</dbReference>
<protein>
    <recommendedName>
        <fullName evidence="4 5">N5-carboxyaminoimidazole ribonucleotide synthase</fullName>
        <shortName evidence="4 5">N5-CAIR synthase</shortName>
        <ecNumber evidence="4 5">6.3.4.18</ecNumber>
    </recommendedName>
    <alternativeName>
        <fullName evidence="4 5">5-(carboxyamino)imidazole ribonucleotide synthetase</fullName>
    </alternativeName>
</protein>
<reference evidence="7 8" key="2">
    <citation type="journal article" date="2012" name="PLoS ONE">
        <title>Genomic characterization of the taylorella genus.</title>
        <authorList>
            <person name="Hebert L."/>
            <person name="Moumen B."/>
            <person name="Pons N."/>
            <person name="Duquesne F."/>
            <person name="Breuil M.F."/>
            <person name="Goux D."/>
            <person name="Batto J.M."/>
            <person name="Laugier C."/>
            <person name="Renault P."/>
            <person name="Petry S."/>
        </authorList>
    </citation>
    <scope>NUCLEOTIDE SEQUENCE [LARGE SCALE GENOMIC DNA]</scope>
    <source>
        <strain evidence="7 8">MCE3</strain>
    </source>
</reference>
<dbReference type="SUPFAM" id="SSF52440">
    <property type="entry name" value="PreATP-grasp domain"/>
    <property type="match status" value="1"/>
</dbReference>
<dbReference type="eggNOG" id="COG0026">
    <property type="taxonomic scope" value="Bacteria"/>
</dbReference>
<comment type="function">
    <text evidence="5">Catalyzes the ATP-dependent conversion of 5-aminoimidazole ribonucleotide (AIR) and HCO(3)- to N5-carboxyaminoimidazole ribonucleotide (N5-CAIR).</text>
</comment>
<keyword evidence="4 5" id="KW-0436">Ligase</keyword>
<dbReference type="STRING" id="1008459.TASI_1321"/>
<feature type="binding site" evidence="4">
    <location>
        <begin position="180"/>
        <end position="183"/>
    </location>
    <ligand>
        <name>ATP</name>
        <dbReference type="ChEBI" id="CHEBI:30616"/>
    </ligand>
</feature>
<comment type="subunit">
    <text evidence="4 5">Homodimer.</text>
</comment>
<dbReference type="OrthoDB" id="9804625at2"/>